<organism evidence="2 3">
    <name type="scientific">Clostridium intestinale DSM 6191</name>
    <dbReference type="NCBI Taxonomy" id="1121320"/>
    <lineage>
        <taxon>Bacteria</taxon>
        <taxon>Bacillati</taxon>
        <taxon>Bacillota</taxon>
        <taxon>Clostridia</taxon>
        <taxon>Eubacteriales</taxon>
        <taxon>Clostridiaceae</taxon>
        <taxon>Clostridium</taxon>
    </lineage>
</organism>
<protein>
    <recommendedName>
        <fullName evidence="1">N-acetyltransferase domain-containing protein</fullName>
    </recommendedName>
</protein>
<dbReference type="Proteomes" id="UP000184241">
    <property type="component" value="Unassembled WGS sequence"/>
</dbReference>
<proteinExistence type="predicted"/>
<dbReference type="InterPro" id="IPR000182">
    <property type="entry name" value="GNAT_dom"/>
</dbReference>
<dbReference type="GO" id="GO:0016747">
    <property type="term" value="F:acyltransferase activity, transferring groups other than amino-acyl groups"/>
    <property type="evidence" value="ECO:0007669"/>
    <property type="project" value="InterPro"/>
</dbReference>
<sequence length="316" mass="36289">MINITVRPIQIGEFPRFLSIGTSHENLEDIKKYVTELLESGCTRLEWCYVLENNGDFLGKFIFWSLPKLDKPLDIVLLDLDWSNKKYLELGTLFLEKIKDISKDLSIANLGYVLDSPAQYPQWQEHFNKRSKLLETSGFKVSRKTKRFIYSSSAPLVNFNYENFIIRSLEDVDDSEYIKAILEVSKSTLDERINFDINSIGAFAQAEENFKYLKNMHYKPSWWKLIYDKIDNSLIGLVMPTIAPSFGTIGHIGVVPEKRGKGYVDVLLSLGTKILLDNDVDVIKTDTDINNVPMANAFIKAGYDHFATRNEYSIKL</sequence>
<feature type="domain" description="N-acetyltransferase" evidence="1">
    <location>
        <begin position="164"/>
        <end position="316"/>
    </location>
</feature>
<dbReference type="SUPFAM" id="SSF55729">
    <property type="entry name" value="Acyl-CoA N-acyltransferases (Nat)"/>
    <property type="match status" value="1"/>
</dbReference>
<accession>A0A1M6AT95</accession>
<dbReference type="EMBL" id="FQXU01000013">
    <property type="protein sequence ID" value="SHI39690.1"/>
    <property type="molecule type" value="Genomic_DNA"/>
</dbReference>
<evidence type="ECO:0000313" key="3">
    <source>
        <dbReference type="Proteomes" id="UP000184241"/>
    </source>
</evidence>
<evidence type="ECO:0000259" key="1">
    <source>
        <dbReference type="PROSITE" id="PS51186"/>
    </source>
</evidence>
<dbReference type="PROSITE" id="PS51186">
    <property type="entry name" value="GNAT"/>
    <property type="match status" value="1"/>
</dbReference>
<dbReference type="Gene3D" id="3.40.630.30">
    <property type="match status" value="1"/>
</dbReference>
<gene>
    <name evidence="2" type="ORF">SAMN02745941_03754</name>
</gene>
<dbReference type="AlphaFoldDB" id="A0A1M6AT95"/>
<reference evidence="2 3" key="1">
    <citation type="submission" date="2016-11" db="EMBL/GenBank/DDBJ databases">
        <authorList>
            <person name="Jaros S."/>
            <person name="Januszkiewicz K."/>
            <person name="Wedrychowicz H."/>
        </authorList>
    </citation>
    <scope>NUCLEOTIDE SEQUENCE [LARGE SCALE GENOMIC DNA]</scope>
    <source>
        <strain evidence="2 3">DSM 6191</strain>
    </source>
</reference>
<evidence type="ECO:0000313" key="2">
    <source>
        <dbReference type="EMBL" id="SHI39690.1"/>
    </source>
</evidence>
<dbReference type="InterPro" id="IPR016181">
    <property type="entry name" value="Acyl_CoA_acyltransferase"/>
</dbReference>
<dbReference type="RefSeq" id="WP_073022046.1">
    <property type="nucleotide sequence ID" value="NZ_FQXU01000013.1"/>
</dbReference>
<name>A0A1M6AT95_9CLOT</name>